<feature type="chain" id="PRO_5001957512" description="PEP motif anchor domain protein" evidence="1">
    <location>
        <begin position="20"/>
        <end position="365"/>
    </location>
</feature>
<gene>
    <name evidence="2" type="ORF">GAB14E_1990</name>
</gene>
<name>A0A099L020_COLPS</name>
<feature type="signal peptide" evidence="1">
    <location>
        <begin position="1"/>
        <end position="19"/>
    </location>
</feature>
<dbReference type="EMBL" id="JQEC01000015">
    <property type="protein sequence ID" value="KGJ95208.1"/>
    <property type="molecule type" value="Genomic_DNA"/>
</dbReference>
<protein>
    <recommendedName>
        <fullName evidence="4">PEP motif anchor domain protein</fullName>
    </recommendedName>
</protein>
<dbReference type="RefSeq" id="WP_033081656.1">
    <property type="nucleotide sequence ID" value="NZ_JQEC01000015.1"/>
</dbReference>
<evidence type="ECO:0000256" key="1">
    <source>
        <dbReference type="SAM" id="SignalP"/>
    </source>
</evidence>
<dbReference type="OrthoDB" id="3688315at2"/>
<reference evidence="2 3" key="1">
    <citation type="submission" date="2014-08" db="EMBL/GenBank/DDBJ databases">
        <title>Genomic and Phenotypic Diversity of Colwellia psychrerythraea strains from Disparate Marine Basins.</title>
        <authorList>
            <person name="Techtmann S.M."/>
            <person name="Stelling S.C."/>
            <person name="Utturkar S.M."/>
            <person name="Alshibli N."/>
            <person name="Harris A."/>
            <person name="Brown S.D."/>
            <person name="Hazen T.C."/>
        </authorList>
    </citation>
    <scope>NUCLEOTIDE SEQUENCE [LARGE SCALE GENOMIC DNA]</scope>
    <source>
        <strain evidence="2 3">GAB14E</strain>
    </source>
</reference>
<evidence type="ECO:0000313" key="2">
    <source>
        <dbReference type="EMBL" id="KGJ95208.1"/>
    </source>
</evidence>
<dbReference type="PATRIC" id="fig|28229.3.peg.1597"/>
<organism evidence="2 3">
    <name type="scientific">Colwellia psychrerythraea</name>
    <name type="common">Vibrio psychroerythus</name>
    <dbReference type="NCBI Taxonomy" id="28229"/>
    <lineage>
        <taxon>Bacteria</taxon>
        <taxon>Pseudomonadati</taxon>
        <taxon>Pseudomonadota</taxon>
        <taxon>Gammaproteobacteria</taxon>
        <taxon>Alteromonadales</taxon>
        <taxon>Colwelliaceae</taxon>
        <taxon>Colwellia</taxon>
    </lineage>
</organism>
<dbReference type="Proteomes" id="UP000029868">
    <property type="component" value="Unassembled WGS sequence"/>
</dbReference>
<comment type="caution">
    <text evidence="2">The sequence shown here is derived from an EMBL/GenBank/DDBJ whole genome shotgun (WGS) entry which is preliminary data.</text>
</comment>
<sequence>MKKVCLATLLALATLPAQSAIIKDGSFYDYVAGLKNQAFTKNSGDYVAPTVTQRSDFSYLAKSLYDHNWSVAETQANNLGYDLIQFNNTTTNDVYWGVAEQLINGKQSKGWGSYFVNAASTSNVTIEVTHPSNDTNTHRLGARVFERSDANAFAMAGAHRSANGYQTANPTSLEFSIFQEVHQIFNGGYGDSTAWQLHGFGSSTGRKFPDGTDAVLSDGAGNVTNELATLDRFLEDIDDSKFGSSYVYNLLDKDDPLNIQVNGIDQDGHDPFYRLKAFNNPQGQFSRDAGVNFVHIEASYNIRGSRTKRDTYFANAIVGAIKETSTGTAGYMDTQVNEIPEPSSALLFLASLFILPLRKKITKQG</sequence>
<accession>A0A099L020</accession>
<dbReference type="AlphaFoldDB" id="A0A099L020"/>
<evidence type="ECO:0000313" key="3">
    <source>
        <dbReference type="Proteomes" id="UP000029868"/>
    </source>
</evidence>
<proteinExistence type="predicted"/>
<keyword evidence="1" id="KW-0732">Signal</keyword>
<evidence type="ECO:0008006" key="4">
    <source>
        <dbReference type="Google" id="ProtNLM"/>
    </source>
</evidence>